<gene>
    <name evidence="1" type="ORF">E2C01_062030</name>
</gene>
<organism evidence="1 2">
    <name type="scientific">Portunus trituberculatus</name>
    <name type="common">Swimming crab</name>
    <name type="synonym">Neptunus trituberculatus</name>
    <dbReference type="NCBI Taxonomy" id="210409"/>
    <lineage>
        <taxon>Eukaryota</taxon>
        <taxon>Metazoa</taxon>
        <taxon>Ecdysozoa</taxon>
        <taxon>Arthropoda</taxon>
        <taxon>Crustacea</taxon>
        <taxon>Multicrustacea</taxon>
        <taxon>Malacostraca</taxon>
        <taxon>Eumalacostraca</taxon>
        <taxon>Eucarida</taxon>
        <taxon>Decapoda</taxon>
        <taxon>Pleocyemata</taxon>
        <taxon>Brachyura</taxon>
        <taxon>Eubrachyura</taxon>
        <taxon>Portunoidea</taxon>
        <taxon>Portunidae</taxon>
        <taxon>Portuninae</taxon>
        <taxon>Portunus</taxon>
    </lineage>
</organism>
<reference evidence="1 2" key="1">
    <citation type="submission" date="2019-05" db="EMBL/GenBank/DDBJ databases">
        <title>Another draft genome of Portunus trituberculatus and its Hox gene families provides insights of decapod evolution.</title>
        <authorList>
            <person name="Jeong J.-H."/>
            <person name="Song I."/>
            <person name="Kim S."/>
            <person name="Choi T."/>
            <person name="Kim D."/>
            <person name="Ryu S."/>
            <person name="Kim W."/>
        </authorList>
    </citation>
    <scope>NUCLEOTIDE SEQUENCE [LARGE SCALE GENOMIC DNA]</scope>
    <source>
        <tissue evidence="1">Muscle</tissue>
    </source>
</reference>
<sequence>MESFPEFSGVVMNTEKLHREDCGTRKGREGVSHGGQDLSCRTWRACHSPSPAGQVRRGLQASLTTITTRCTCNENGVAACRNSFSPSARFRMDSGFESKDRTVLW</sequence>
<comment type="caution">
    <text evidence="1">The sequence shown here is derived from an EMBL/GenBank/DDBJ whole genome shotgun (WGS) entry which is preliminary data.</text>
</comment>
<dbReference type="Proteomes" id="UP000324222">
    <property type="component" value="Unassembled WGS sequence"/>
</dbReference>
<name>A0A5B7HGX1_PORTR</name>
<proteinExistence type="predicted"/>
<evidence type="ECO:0000313" key="2">
    <source>
        <dbReference type="Proteomes" id="UP000324222"/>
    </source>
</evidence>
<protein>
    <submittedName>
        <fullName evidence="1">Uncharacterized protein</fullName>
    </submittedName>
</protein>
<accession>A0A5B7HGX1</accession>
<dbReference type="EMBL" id="VSRR010026852">
    <property type="protein sequence ID" value="MPC67844.1"/>
    <property type="molecule type" value="Genomic_DNA"/>
</dbReference>
<evidence type="ECO:0000313" key="1">
    <source>
        <dbReference type="EMBL" id="MPC67844.1"/>
    </source>
</evidence>
<dbReference type="AlphaFoldDB" id="A0A5B7HGX1"/>
<keyword evidence="2" id="KW-1185">Reference proteome</keyword>